<protein>
    <submittedName>
        <fullName evidence="1">Uncharacterized protein</fullName>
    </submittedName>
</protein>
<dbReference type="EMBL" id="ML179555">
    <property type="protein sequence ID" value="THU85290.1"/>
    <property type="molecule type" value="Genomic_DNA"/>
</dbReference>
<evidence type="ECO:0000313" key="2">
    <source>
        <dbReference type="Proteomes" id="UP000297245"/>
    </source>
</evidence>
<accession>A0A4S8L9M0</accession>
<reference evidence="1 2" key="1">
    <citation type="journal article" date="2019" name="Nat. Ecol. Evol.">
        <title>Megaphylogeny resolves global patterns of mushroom evolution.</title>
        <authorList>
            <person name="Varga T."/>
            <person name="Krizsan K."/>
            <person name="Foldi C."/>
            <person name="Dima B."/>
            <person name="Sanchez-Garcia M."/>
            <person name="Sanchez-Ramirez S."/>
            <person name="Szollosi G.J."/>
            <person name="Szarkandi J.G."/>
            <person name="Papp V."/>
            <person name="Albert L."/>
            <person name="Andreopoulos W."/>
            <person name="Angelini C."/>
            <person name="Antonin V."/>
            <person name="Barry K.W."/>
            <person name="Bougher N.L."/>
            <person name="Buchanan P."/>
            <person name="Buyck B."/>
            <person name="Bense V."/>
            <person name="Catcheside P."/>
            <person name="Chovatia M."/>
            <person name="Cooper J."/>
            <person name="Damon W."/>
            <person name="Desjardin D."/>
            <person name="Finy P."/>
            <person name="Geml J."/>
            <person name="Haridas S."/>
            <person name="Hughes K."/>
            <person name="Justo A."/>
            <person name="Karasinski D."/>
            <person name="Kautmanova I."/>
            <person name="Kiss B."/>
            <person name="Kocsube S."/>
            <person name="Kotiranta H."/>
            <person name="LaButti K.M."/>
            <person name="Lechner B.E."/>
            <person name="Liimatainen K."/>
            <person name="Lipzen A."/>
            <person name="Lukacs Z."/>
            <person name="Mihaltcheva S."/>
            <person name="Morgado L.N."/>
            <person name="Niskanen T."/>
            <person name="Noordeloos M.E."/>
            <person name="Ohm R.A."/>
            <person name="Ortiz-Santana B."/>
            <person name="Ovrebo C."/>
            <person name="Racz N."/>
            <person name="Riley R."/>
            <person name="Savchenko A."/>
            <person name="Shiryaev A."/>
            <person name="Soop K."/>
            <person name="Spirin V."/>
            <person name="Szebenyi C."/>
            <person name="Tomsovsky M."/>
            <person name="Tulloss R.E."/>
            <person name="Uehling J."/>
            <person name="Grigoriev I.V."/>
            <person name="Vagvolgyi C."/>
            <person name="Papp T."/>
            <person name="Martin F.M."/>
            <person name="Miettinen O."/>
            <person name="Hibbett D.S."/>
            <person name="Nagy L.G."/>
        </authorList>
    </citation>
    <scope>NUCLEOTIDE SEQUENCE [LARGE SCALE GENOMIC DNA]</scope>
    <source>
        <strain evidence="1 2">CBS 962.96</strain>
    </source>
</reference>
<evidence type="ECO:0000313" key="1">
    <source>
        <dbReference type="EMBL" id="THU85290.1"/>
    </source>
</evidence>
<dbReference type="Proteomes" id="UP000297245">
    <property type="component" value="Unassembled WGS sequence"/>
</dbReference>
<organism evidence="1 2">
    <name type="scientific">Dendrothele bispora (strain CBS 962.96)</name>
    <dbReference type="NCBI Taxonomy" id="1314807"/>
    <lineage>
        <taxon>Eukaryota</taxon>
        <taxon>Fungi</taxon>
        <taxon>Dikarya</taxon>
        <taxon>Basidiomycota</taxon>
        <taxon>Agaricomycotina</taxon>
        <taxon>Agaricomycetes</taxon>
        <taxon>Agaricomycetidae</taxon>
        <taxon>Agaricales</taxon>
        <taxon>Agaricales incertae sedis</taxon>
        <taxon>Dendrothele</taxon>
    </lineage>
</organism>
<gene>
    <name evidence="1" type="ORF">K435DRAFT_783383</name>
</gene>
<keyword evidence="2" id="KW-1185">Reference proteome</keyword>
<sequence length="107" mass="11305">MQQPALRPSENSTKTPTATRILSLLAVIVTPALWSSELPVPVPVPFPVIVVGLSTPALALSSACTFCGNSCSSAAGWFSTFPDPTMTKVPFDGNPNVYRDKQGRDGK</sequence>
<name>A0A4S8L9M0_DENBC</name>
<proteinExistence type="predicted"/>
<dbReference type="AlphaFoldDB" id="A0A4S8L9M0"/>